<dbReference type="CDD" id="cd02440">
    <property type="entry name" value="AdoMet_MTases"/>
    <property type="match status" value="1"/>
</dbReference>
<protein>
    <recommendedName>
        <fullName evidence="4">Methyltransferase type 11 domain-containing protein</fullName>
    </recommendedName>
</protein>
<dbReference type="InterPro" id="IPR029063">
    <property type="entry name" value="SAM-dependent_MTases_sf"/>
</dbReference>
<keyword evidence="6" id="KW-1185">Reference proteome</keyword>
<dbReference type="GO" id="GO:0008757">
    <property type="term" value="F:S-adenosylmethionine-dependent methyltransferase activity"/>
    <property type="evidence" value="ECO:0007669"/>
    <property type="project" value="InterPro"/>
</dbReference>
<dbReference type="GO" id="GO:0032259">
    <property type="term" value="P:methylation"/>
    <property type="evidence" value="ECO:0007669"/>
    <property type="project" value="UniProtKB-KW"/>
</dbReference>
<dbReference type="EMBL" id="JASPKZ010008138">
    <property type="protein sequence ID" value="KAJ9580802.1"/>
    <property type="molecule type" value="Genomic_DNA"/>
</dbReference>
<comment type="caution">
    <text evidence="5">The sequence shown here is derived from an EMBL/GenBank/DDBJ whole genome shotgun (WGS) entry which is preliminary data.</text>
</comment>
<evidence type="ECO:0000313" key="5">
    <source>
        <dbReference type="EMBL" id="KAJ9580802.1"/>
    </source>
</evidence>
<keyword evidence="2" id="KW-0489">Methyltransferase</keyword>
<dbReference type="Pfam" id="PF08241">
    <property type="entry name" value="Methyltransf_11"/>
    <property type="match status" value="1"/>
</dbReference>
<comment type="similarity">
    <text evidence="1">Belongs to the methyltransferase superfamily.</text>
</comment>
<dbReference type="InterPro" id="IPR013216">
    <property type="entry name" value="Methyltransf_11"/>
</dbReference>
<name>A0AAD7ZIN1_DIPPU</name>
<dbReference type="Gene3D" id="3.40.50.150">
    <property type="entry name" value="Vaccinia Virus protein VP39"/>
    <property type="match status" value="1"/>
</dbReference>
<dbReference type="PANTHER" id="PTHR44942:SF4">
    <property type="entry name" value="METHYLTRANSFERASE TYPE 11 DOMAIN-CONTAINING PROTEIN"/>
    <property type="match status" value="1"/>
</dbReference>
<dbReference type="AlphaFoldDB" id="A0AAD7ZIN1"/>
<reference evidence="5" key="2">
    <citation type="submission" date="2023-05" db="EMBL/GenBank/DDBJ databases">
        <authorList>
            <person name="Fouks B."/>
        </authorList>
    </citation>
    <scope>NUCLEOTIDE SEQUENCE</scope>
    <source>
        <strain evidence="5">Stay&amp;Tobe</strain>
        <tissue evidence="5">Testes</tissue>
    </source>
</reference>
<dbReference type="SUPFAM" id="SSF53335">
    <property type="entry name" value="S-adenosyl-L-methionine-dependent methyltransferases"/>
    <property type="match status" value="1"/>
</dbReference>
<sequence>MTYLTEKIPPELLELAVDIGCGGGQSTEILAPYFERVIGFDPNDTQVLTATRKNKFRNIIYRLGNAEQIDCEDNSVQLVTTCQACHWFDLPKFFAEVDRVLVPGGVIALYGYALPQPICRGKQLSHIINKFYCETLGDFVFPQSKMVYLDKYRSPEFNNIPFVAEPLVRDEFEHVVPSASVSDLVGYANSWSGFQNFKKQVGAEIATEELNNFQSEIMSATEVEGDAADIHLNIQYTYFLLMGRKSPSAG</sequence>
<organism evidence="5 6">
    <name type="scientific">Diploptera punctata</name>
    <name type="common">Pacific beetle cockroach</name>
    <dbReference type="NCBI Taxonomy" id="6984"/>
    <lineage>
        <taxon>Eukaryota</taxon>
        <taxon>Metazoa</taxon>
        <taxon>Ecdysozoa</taxon>
        <taxon>Arthropoda</taxon>
        <taxon>Hexapoda</taxon>
        <taxon>Insecta</taxon>
        <taxon>Pterygota</taxon>
        <taxon>Neoptera</taxon>
        <taxon>Polyneoptera</taxon>
        <taxon>Dictyoptera</taxon>
        <taxon>Blattodea</taxon>
        <taxon>Blaberoidea</taxon>
        <taxon>Blaberidae</taxon>
        <taxon>Diplopterinae</taxon>
        <taxon>Diploptera</taxon>
    </lineage>
</organism>
<gene>
    <name evidence="5" type="ORF">L9F63_024018</name>
</gene>
<proteinExistence type="inferred from homology"/>
<reference evidence="5" key="1">
    <citation type="journal article" date="2023" name="IScience">
        <title>Live-bearing cockroach genome reveals convergent evolutionary mechanisms linked to viviparity in insects and beyond.</title>
        <authorList>
            <person name="Fouks B."/>
            <person name="Harrison M.C."/>
            <person name="Mikhailova A.A."/>
            <person name="Marchal E."/>
            <person name="English S."/>
            <person name="Carruthers M."/>
            <person name="Jennings E.C."/>
            <person name="Chiamaka E.L."/>
            <person name="Frigard R.A."/>
            <person name="Pippel M."/>
            <person name="Attardo G.M."/>
            <person name="Benoit J.B."/>
            <person name="Bornberg-Bauer E."/>
            <person name="Tobe S.S."/>
        </authorList>
    </citation>
    <scope>NUCLEOTIDE SEQUENCE</scope>
    <source>
        <strain evidence="5">Stay&amp;Tobe</strain>
    </source>
</reference>
<dbReference type="PANTHER" id="PTHR44942">
    <property type="entry name" value="METHYLTRANSF_11 DOMAIN-CONTAINING PROTEIN"/>
    <property type="match status" value="1"/>
</dbReference>
<evidence type="ECO:0000256" key="1">
    <source>
        <dbReference type="ARBA" id="ARBA00008361"/>
    </source>
</evidence>
<evidence type="ECO:0000256" key="2">
    <source>
        <dbReference type="ARBA" id="ARBA00022603"/>
    </source>
</evidence>
<evidence type="ECO:0000256" key="3">
    <source>
        <dbReference type="ARBA" id="ARBA00022679"/>
    </source>
</evidence>
<evidence type="ECO:0000313" key="6">
    <source>
        <dbReference type="Proteomes" id="UP001233999"/>
    </source>
</evidence>
<accession>A0AAD7ZIN1</accession>
<keyword evidence="3" id="KW-0808">Transferase</keyword>
<dbReference type="InterPro" id="IPR051052">
    <property type="entry name" value="Diverse_substrate_MTase"/>
</dbReference>
<evidence type="ECO:0000259" key="4">
    <source>
        <dbReference type="Pfam" id="PF08241"/>
    </source>
</evidence>
<dbReference type="Proteomes" id="UP001233999">
    <property type="component" value="Unassembled WGS sequence"/>
</dbReference>
<feature type="domain" description="Methyltransferase type 11" evidence="4">
    <location>
        <begin position="17"/>
        <end position="108"/>
    </location>
</feature>